<dbReference type="EMBL" id="KI913952">
    <property type="protein sequence ID" value="ETW09578.1"/>
    <property type="molecule type" value="Genomic_DNA"/>
</dbReference>
<dbReference type="RefSeq" id="XP_008860989.1">
    <property type="nucleotide sequence ID" value="XM_008862767.1"/>
</dbReference>
<reference evidence="3" key="1">
    <citation type="submission" date="2013-12" db="EMBL/GenBank/DDBJ databases">
        <title>The Genome Sequence of Aphanomyces invadans NJM9701.</title>
        <authorList>
            <consortium name="The Broad Institute Genomics Platform"/>
            <person name="Russ C."/>
            <person name="Tyler B."/>
            <person name="van West P."/>
            <person name="Dieguez-Uribeondo J."/>
            <person name="Young S.K."/>
            <person name="Zeng Q."/>
            <person name="Gargeya S."/>
            <person name="Fitzgerald M."/>
            <person name="Abouelleil A."/>
            <person name="Alvarado L."/>
            <person name="Chapman S.B."/>
            <person name="Gainer-Dewar J."/>
            <person name="Goldberg J."/>
            <person name="Griggs A."/>
            <person name="Gujja S."/>
            <person name="Hansen M."/>
            <person name="Howarth C."/>
            <person name="Imamovic A."/>
            <person name="Ireland A."/>
            <person name="Larimer J."/>
            <person name="McCowan C."/>
            <person name="Murphy C."/>
            <person name="Pearson M."/>
            <person name="Poon T.W."/>
            <person name="Priest M."/>
            <person name="Roberts A."/>
            <person name="Saif S."/>
            <person name="Shea T."/>
            <person name="Sykes S."/>
            <person name="Wortman J."/>
            <person name="Nusbaum C."/>
            <person name="Birren B."/>
        </authorList>
    </citation>
    <scope>NUCLEOTIDE SEQUENCE [LARGE SCALE GENOMIC DNA]</scope>
    <source>
        <strain evidence="3">NJM9701</strain>
    </source>
</reference>
<evidence type="ECO:0000313" key="3">
    <source>
        <dbReference type="EMBL" id="ETW09578.1"/>
    </source>
</evidence>
<dbReference type="InterPro" id="IPR043144">
    <property type="entry name" value="Mal/L-sulf/L-lact_DH-like_ah"/>
</dbReference>
<proteinExistence type="inferred from homology"/>
<evidence type="ECO:0000256" key="2">
    <source>
        <dbReference type="ARBA" id="ARBA00023002"/>
    </source>
</evidence>
<dbReference type="InterPro" id="IPR043143">
    <property type="entry name" value="Mal/L-sulf/L-lact_DH-like_NADP"/>
</dbReference>
<dbReference type="PANTHER" id="PTHR11091:SF0">
    <property type="entry name" value="MALATE DEHYDROGENASE"/>
    <property type="match status" value="1"/>
</dbReference>
<dbReference type="InterPro" id="IPR036111">
    <property type="entry name" value="Mal/L-sulfo/L-lacto_DH-like_sf"/>
</dbReference>
<dbReference type="VEuPathDB" id="FungiDB:H310_00125"/>
<dbReference type="OrthoDB" id="3512640at2759"/>
<accession>A0A024UV99</accession>
<organism evidence="3">
    <name type="scientific">Aphanomyces invadans</name>
    <dbReference type="NCBI Taxonomy" id="157072"/>
    <lineage>
        <taxon>Eukaryota</taxon>
        <taxon>Sar</taxon>
        <taxon>Stramenopiles</taxon>
        <taxon>Oomycota</taxon>
        <taxon>Saprolegniomycetes</taxon>
        <taxon>Saprolegniales</taxon>
        <taxon>Verrucalvaceae</taxon>
        <taxon>Aphanomyces</taxon>
    </lineage>
</organism>
<evidence type="ECO:0000256" key="1">
    <source>
        <dbReference type="ARBA" id="ARBA00006056"/>
    </source>
</evidence>
<evidence type="ECO:0008006" key="4">
    <source>
        <dbReference type="Google" id="ProtNLM"/>
    </source>
</evidence>
<dbReference type="GeneID" id="20077175"/>
<dbReference type="Gene3D" id="3.30.1370.60">
    <property type="entry name" value="Hypothetical oxidoreductase yiak, domain 2"/>
    <property type="match status" value="1"/>
</dbReference>
<sequence length="345" mass="36702">MTMTDVPAVVQVPVKDLEHHTRLALEVLGYSPDESSIIERILLYAQLRGNTQGVVKLVTKSLDKHPLSSTKPIAVERNSPTTASVDGNQHCGMLVLQYATDLAISKASQGGVSVVTCRNYATSTGAIGFYAQEIARHGLIGLVFSGSPELVAPHGGTQPLFGTNPIAIAFPRNDRDTPLVMDLATSAISYFAVILAKLAKQAIPANVAIDCQGKPTTDPSAVHAILPFGGHKGSALALVVELFSNALAGGAIHDKDNANDWASCVMAVDPTRFHADLNAFTARVEQILGRVKSNPPITPGAALWLPGERGNSVYHQHVTQGTIDMDASLWQQLQDFTSAKKTSRL</sequence>
<gene>
    <name evidence="3" type="ORF">H310_00125</name>
</gene>
<comment type="similarity">
    <text evidence="1">Belongs to the LDH2/MDH2 oxidoreductase family.</text>
</comment>
<dbReference type="AlphaFoldDB" id="A0A024UV99"/>
<dbReference type="PANTHER" id="PTHR11091">
    <property type="entry name" value="OXIDOREDUCTASE-RELATED"/>
    <property type="match status" value="1"/>
</dbReference>
<dbReference type="eggNOG" id="ENOG502QRW5">
    <property type="taxonomic scope" value="Eukaryota"/>
</dbReference>
<name>A0A024UV99_9STRA</name>
<dbReference type="STRING" id="157072.A0A024UV99"/>
<protein>
    <recommendedName>
        <fullName evidence="4">Malate/L-lactate dehydrogenase</fullName>
    </recommendedName>
</protein>
<dbReference type="Pfam" id="PF02615">
    <property type="entry name" value="Ldh_2"/>
    <property type="match status" value="1"/>
</dbReference>
<dbReference type="GO" id="GO:0016491">
    <property type="term" value="F:oxidoreductase activity"/>
    <property type="evidence" value="ECO:0007669"/>
    <property type="project" value="UniProtKB-KW"/>
</dbReference>
<dbReference type="Gene3D" id="1.10.1530.10">
    <property type="match status" value="1"/>
</dbReference>
<dbReference type="InterPro" id="IPR003767">
    <property type="entry name" value="Malate/L-lactate_DH-like"/>
</dbReference>
<keyword evidence="2" id="KW-0560">Oxidoreductase</keyword>
<dbReference type="SUPFAM" id="SSF89733">
    <property type="entry name" value="L-sulfolactate dehydrogenase-like"/>
    <property type="match status" value="1"/>
</dbReference>